<dbReference type="InterPro" id="IPR005302">
    <property type="entry name" value="MoCF_Sase_C"/>
</dbReference>
<keyword evidence="1" id="KW-0812">Transmembrane</keyword>
<evidence type="ECO:0000256" key="1">
    <source>
        <dbReference type="SAM" id="Phobius"/>
    </source>
</evidence>
<proteinExistence type="predicted"/>
<dbReference type="PANTHER" id="PTHR14237:SF19">
    <property type="entry name" value="MITOCHONDRIAL AMIDOXIME REDUCING COMPONENT 1"/>
    <property type="match status" value="1"/>
</dbReference>
<protein>
    <submittedName>
        <fullName evidence="3">Mitochondrial amidoxime reducing component 2</fullName>
    </submittedName>
</protein>
<dbReference type="InterPro" id="IPR011037">
    <property type="entry name" value="Pyrv_Knase-like_insert_dom_sf"/>
</dbReference>
<keyword evidence="1" id="KW-0472">Membrane</keyword>
<accession>A0A8D8PPN4</accession>
<dbReference type="PROSITE" id="PS51340">
    <property type="entry name" value="MOSC"/>
    <property type="match status" value="1"/>
</dbReference>
<organism evidence="3">
    <name type="scientific">Cacopsylla melanoneura</name>
    <dbReference type="NCBI Taxonomy" id="428564"/>
    <lineage>
        <taxon>Eukaryota</taxon>
        <taxon>Metazoa</taxon>
        <taxon>Ecdysozoa</taxon>
        <taxon>Arthropoda</taxon>
        <taxon>Hexapoda</taxon>
        <taxon>Insecta</taxon>
        <taxon>Pterygota</taxon>
        <taxon>Neoptera</taxon>
        <taxon>Paraneoptera</taxon>
        <taxon>Hemiptera</taxon>
        <taxon>Sternorrhyncha</taxon>
        <taxon>Psylloidea</taxon>
        <taxon>Psyllidae</taxon>
        <taxon>Psyllinae</taxon>
        <taxon>Cacopsylla</taxon>
    </lineage>
</organism>
<feature type="domain" description="MOSC" evidence="2">
    <location>
        <begin position="203"/>
        <end position="364"/>
    </location>
</feature>
<dbReference type="PANTHER" id="PTHR14237">
    <property type="entry name" value="MOLYBDOPTERIN COFACTOR SULFURASE MOSC"/>
    <property type="match status" value="1"/>
</dbReference>
<evidence type="ECO:0000259" key="2">
    <source>
        <dbReference type="PROSITE" id="PS51340"/>
    </source>
</evidence>
<dbReference type="GO" id="GO:0030151">
    <property type="term" value="F:molybdenum ion binding"/>
    <property type="evidence" value="ECO:0007669"/>
    <property type="project" value="InterPro"/>
</dbReference>
<sequence>MFSKSPPWTSTVLVSAALGLSVTIIWLYTNKIKRRRKNKFTRLNNQATVPHTWTRVGTIKHLYIYPLKSGHYISLERGHCDVQGMKVDTQDSLGVADRSFILFNEKEKIFISSKQFNHLLLVETKYVAHGTYEFSVYNQPSYEKLTININSVLSANSNKTFTLYVDEMLTAFDCGDTAARWFSTYLLDKPDLSIRLGYNSNGRRNVADNYLKKYTTVYDNVNNEDLGVFADMTSYMVLNERSLDDLNDRMKSIGVDDVSMLQFRGNIIVDGPEPFAEDAWDWIRFGNDVIMRTVKPCTRCVLTCVHPDTGRKQVDNQPLMTLRQYRAIPDDTQRKVEGFAPMFGVYMGVHCCGYVRVGDDVYVANDK</sequence>
<dbReference type="Pfam" id="PF03473">
    <property type="entry name" value="MOSC"/>
    <property type="match status" value="1"/>
</dbReference>
<dbReference type="GO" id="GO:0003824">
    <property type="term" value="F:catalytic activity"/>
    <property type="evidence" value="ECO:0007669"/>
    <property type="project" value="InterPro"/>
</dbReference>
<reference evidence="3" key="1">
    <citation type="submission" date="2021-05" db="EMBL/GenBank/DDBJ databases">
        <authorList>
            <person name="Alioto T."/>
            <person name="Alioto T."/>
            <person name="Gomez Garrido J."/>
        </authorList>
    </citation>
    <scope>NUCLEOTIDE SEQUENCE</scope>
</reference>
<dbReference type="EMBL" id="HBUF01019189">
    <property type="protein sequence ID" value="CAG6610657.1"/>
    <property type="molecule type" value="Transcribed_RNA"/>
</dbReference>
<dbReference type="GO" id="GO:0030170">
    <property type="term" value="F:pyridoxal phosphate binding"/>
    <property type="evidence" value="ECO:0007669"/>
    <property type="project" value="InterPro"/>
</dbReference>
<dbReference type="SUPFAM" id="SSF141673">
    <property type="entry name" value="MOSC N-terminal domain-like"/>
    <property type="match status" value="1"/>
</dbReference>
<evidence type="ECO:0000313" key="3">
    <source>
        <dbReference type="EMBL" id="CAG6610657.1"/>
    </source>
</evidence>
<dbReference type="Pfam" id="PF03476">
    <property type="entry name" value="MOSC_N"/>
    <property type="match status" value="1"/>
</dbReference>
<dbReference type="AlphaFoldDB" id="A0A8D8PPN4"/>
<dbReference type="InterPro" id="IPR005303">
    <property type="entry name" value="MOCOS_middle"/>
</dbReference>
<feature type="transmembrane region" description="Helical" evidence="1">
    <location>
        <begin position="12"/>
        <end position="29"/>
    </location>
</feature>
<dbReference type="SUPFAM" id="SSF50800">
    <property type="entry name" value="PK beta-barrel domain-like"/>
    <property type="match status" value="1"/>
</dbReference>
<keyword evidence="1" id="KW-1133">Transmembrane helix</keyword>
<name>A0A8D8PPN4_9HEMI</name>